<dbReference type="InterPro" id="IPR014001">
    <property type="entry name" value="Helicase_ATP-bd"/>
</dbReference>
<dbReference type="GeneID" id="80868897"/>
<dbReference type="PANTHER" id="PTHR18934:SF99">
    <property type="entry name" value="ATP-DEPENDENT RNA HELICASE DHX37-RELATED"/>
    <property type="match status" value="1"/>
</dbReference>
<evidence type="ECO:0000313" key="9">
    <source>
        <dbReference type="EMBL" id="KAJ4858732.1"/>
    </source>
</evidence>
<dbReference type="FunFam" id="3.40.50.300:FF:001922">
    <property type="entry name" value="DEAH (Asp-Glu-Ala-His) box polypeptide 29"/>
    <property type="match status" value="1"/>
</dbReference>
<dbReference type="CDD" id="cd17917">
    <property type="entry name" value="DEXHc_RHA-like"/>
    <property type="match status" value="1"/>
</dbReference>
<evidence type="ECO:0000259" key="8">
    <source>
        <dbReference type="PROSITE" id="PS51194"/>
    </source>
</evidence>
<dbReference type="InterPro" id="IPR007502">
    <property type="entry name" value="Helicase-assoc_dom"/>
</dbReference>
<dbReference type="PROSITE" id="PS00690">
    <property type="entry name" value="DEAH_ATP_HELICASE"/>
    <property type="match status" value="1"/>
</dbReference>
<evidence type="ECO:0000313" key="10">
    <source>
        <dbReference type="Proteomes" id="UP001140511"/>
    </source>
</evidence>
<evidence type="ECO:0000256" key="4">
    <source>
        <dbReference type="ARBA" id="ARBA00022806"/>
    </source>
</evidence>
<dbReference type="InterPro" id="IPR011545">
    <property type="entry name" value="DEAD/DEAH_box_helicase_dom"/>
</dbReference>
<protein>
    <submittedName>
        <fullName evidence="9">Helicase associated domain (HA2) domain-containing protein</fullName>
    </submittedName>
</protein>
<dbReference type="GO" id="GO:0003723">
    <property type="term" value="F:RNA binding"/>
    <property type="evidence" value="ECO:0007669"/>
    <property type="project" value="TreeGrafter"/>
</dbReference>
<evidence type="ECO:0000259" key="7">
    <source>
        <dbReference type="PROSITE" id="PS51192"/>
    </source>
</evidence>
<dbReference type="CDD" id="cd18791">
    <property type="entry name" value="SF2_C_RHA"/>
    <property type="match status" value="1"/>
</dbReference>
<comment type="similarity">
    <text evidence="1">Belongs to the DEAD box helicase family. DEAH subfamily.</text>
</comment>
<dbReference type="SMART" id="SM00847">
    <property type="entry name" value="HA2"/>
    <property type="match status" value="1"/>
</dbReference>
<feature type="domain" description="Helicase C-terminal" evidence="8">
    <location>
        <begin position="249"/>
        <end position="436"/>
    </location>
</feature>
<dbReference type="Proteomes" id="UP001140511">
    <property type="component" value="Unassembled WGS sequence"/>
</dbReference>
<dbReference type="PROSITE" id="PS51194">
    <property type="entry name" value="HELICASE_CTER"/>
    <property type="match status" value="1"/>
</dbReference>
<sequence>MEAIGRNQATAAQIQRLEDAAHNPLTGKEWPQDHHQLLQERRQLLAYRHYQEILDAYHKSQVMILSGDTGIGKSTQIPQLLVYDEYGSELRIACTQPRRLAATELATRVADEMGVVLGEEVGYQIRGDYMIDKHKPKKTRLTYMTEGILLRQLCVDRNLTAYSCIVIDEAHERTVDLDLLLALLKKVISRRKDLKLVIMSATLDAALFQKYFDNCPLVHIAGRSFNVKTIYLREPGPDFAVLAAAHVVDIHQHGEPGHILVFLPGENEIERVCKLVRGETDGLDVFPLYSSLPAANQRRALRSSGPNRKCIVSTNIAETSLTIKDVVYVVDSGLSRQMIFNPRLRMSVLGIRPISQASAIQRMGRAGRTRDGVCYRLYTKEGYDQMAPSTEPAIRCSSVESVILRLVAAGYRKVMDFDWLDAPHPESIARAVQDLRDWEFLDDDAKLTQSGHYAAYCPLDPIWYRAIKTAAKFGCSLDMLDIAALCTTQTSIFLRPSGYQQAADLLRTQFAHPLSDHLTHLNAFNAYMRAREALQERFSDPRSILEEWCMEKFLNMRALEEVCIAREMAARFLKGKIAPSRASVMDMTSVRNALAVALCTHTAIHYSGDVYRTVHENTDALLSPASSLVGRNHEWIVYTTLHKTGGKQQLQIATAINAEWLVDLPFFQGAIMPKTGKGLLRQPQVKKSLDDAKARMEARNERQ</sequence>
<keyword evidence="2" id="KW-0547">Nucleotide-binding</keyword>
<keyword evidence="5" id="KW-0067">ATP-binding</keyword>
<dbReference type="InterPro" id="IPR002464">
    <property type="entry name" value="DNA/RNA_helicase_DEAH_CS"/>
</dbReference>
<dbReference type="SUPFAM" id="SSF52540">
    <property type="entry name" value="P-loop containing nucleoside triphosphate hydrolases"/>
    <property type="match status" value="1"/>
</dbReference>
<dbReference type="Gene3D" id="3.40.50.300">
    <property type="entry name" value="P-loop containing nucleotide triphosphate hydrolases"/>
    <property type="match status" value="2"/>
</dbReference>
<dbReference type="GO" id="GO:1990904">
    <property type="term" value="C:ribonucleoprotein complex"/>
    <property type="evidence" value="ECO:0007669"/>
    <property type="project" value="UniProtKB-ARBA"/>
</dbReference>
<feature type="domain" description="Helicase ATP-binding" evidence="7">
    <location>
        <begin position="54"/>
        <end position="221"/>
    </location>
</feature>
<dbReference type="PANTHER" id="PTHR18934">
    <property type="entry name" value="ATP-DEPENDENT RNA HELICASE"/>
    <property type="match status" value="1"/>
</dbReference>
<evidence type="ECO:0000256" key="6">
    <source>
        <dbReference type="SAM" id="MobiDB-lite"/>
    </source>
</evidence>
<evidence type="ECO:0000256" key="1">
    <source>
        <dbReference type="ARBA" id="ARBA00008792"/>
    </source>
</evidence>
<dbReference type="InterPro" id="IPR027417">
    <property type="entry name" value="P-loop_NTPase"/>
</dbReference>
<organism evidence="9 10">
    <name type="scientific">Trichoderma breve</name>
    <dbReference type="NCBI Taxonomy" id="2034170"/>
    <lineage>
        <taxon>Eukaryota</taxon>
        <taxon>Fungi</taxon>
        <taxon>Dikarya</taxon>
        <taxon>Ascomycota</taxon>
        <taxon>Pezizomycotina</taxon>
        <taxon>Sordariomycetes</taxon>
        <taxon>Hypocreomycetidae</taxon>
        <taxon>Hypocreales</taxon>
        <taxon>Hypocreaceae</taxon>
        <taxon>Trichoderma</taxon>
    </lineage>
</organism>
<dbReference type="PROSITE" id="PS51192">
    <property type="entry name" value="HELICASE_ATP_BIND_1"/>
    <property type="match status" value="1"/>
</dbReference>
<dbReference type="InterPro" id="IPR001650">
    <property type="entry name" value="Helicase_C-like"/>
</dbReference>
<dbReference type="AlphaFoldDB" id="A0A9W9B8S3"/>
<evidence type="ECO:0000256" key="2">
    <source>
        <dbReference type="ARBA" id="ARBA00022741"/>
    </source>
</evidence>
<keyword evidence="3" id="KW-0378">Hydrolase</keyword>
<evidence type="ECO:0000256" key="3">
    <source>
        <dbReference type="ARBA" id="ARBA00022801"/>
    </source>
</evidence>
<feature type="region of interest" description="Disordered" evidence="6">
    <location>
        <begin position="682"/>
        <end position="703"/>
    </location>
</feature>
<keyword evidence="4" id="KW-0347">Helicase</keyword>
<dbReference type="Pfam" id="PF00271">
    <property type="entry name" value="Helicase_C"/>
    <property type="match status" value="1"/>
</dbReference>
<dbReference type="GO" id="GO:0005524">
    <property type="term" value="F:ATP binding"/>
    <property type="evidence" value="ECO:0007669"/>
    <property type="project" value="UniProtKB-KW"/>
</dbReference>
<dbReference type="RefSeq" id="XP_056027788.1">
    <property type="nucleotide sequence ID" value="XM_056174209.1"/>
</dbReference>
<dbReference type="SMART" id="SM00487">
    <property type="entry name" value="DEXDc"/>
    <property type="match status" value="1"/>
</dbReference>
<reference evidence="9" key="1">
    <citation type="submission" date="2022-09" db="EMBL/GenBank/DDBJ databases">
        <title>Chromosome-level assembly of Trichoderma breve T069, a fungus used in development of biopesticide product.</title>
        <authorList>
            <person name="Lin R."/>
            <person name="Liu T."/>
        </authorList>
    </citation>
    <scope>NUCLEOTIDE SEQUENCE</scope>
    <source>
        <strain evidence="9">T069</strain>
    </source>
</reference>
<dbReference type="Pfam" id="PF00270">
    <property type="entry name" value="DEAD"/>
    <property type="match status" value="1"/>
</dbReference>
<keyword evidence="10" id="KW-1185">Reference proteome</keyword>
<dbReference type="Pfam" id="PF07717">
    <property type="entry name" value="OB_NTP_bind"/>
    <property type="match status" value="1"/>
</dbReference>
<dbReference type="SMART" id="SM00490">
    <property type="entry name" value="HELICc"/>
    <property type="match status" value="1"/>
</dbReference>
<dbReference type="Gene3D" id="1.20.120.1080">
    <property type="match status" value="1"/>
</dbReference>
<dbReference type="GO" id="GO:0016787">
    <property type="term" value="F:hydrolase activity"/>
    <property type="evidence" value="ECO:0007669"/>
    <property type="project" value="UniProtKB-KW"/>
</dbReference>
<name>A0A9W9B8S3_9HYPO</name>
<dbReference type="InterPro" id="IPR011709">
    <property type="entry name" value="DEAD-box_helicase_OB_fold"/>
</dbReference>
<dbReference type="GO" id="GO:0004386">
    <property type="term" value="F:helicase activity"/>
    <property type="evidence" value="ECO:0007669"/>
    <property type="project" value="UniProtKB-KW"/>
</dbReference>
<comment type="caution">
    <text evidence="9">The sequence shown here is derived from an EMBL/GenBank/DDBJ whole genome shotgun (WGS) entry which is preliminary data.</text>
</comment>
<dbReference type="EMBL" id="JAOPEN010000004">
    <property type="protein sequence ID" value="KAJ4858732.1"/>
    <property type="molecule type" value="Genomic_DNA"/>
</dbReference>
<accession>A0A9W9B8S3</accession>
<evidence type="ECO:0000256" key="5">
    <source>
        <dbReference type="ARBA" id="ARBA00022840"/>
    </source>
</evidence>
<gene>
    <name evidence="9" type="ORF">T069G_06999</name>
</gene>
<feature type="compositionally biased region" description="Basic and acidic residues" evidence="6">
    <location>
        <begin position="687"/>
        <end position="703"/>
    </location>
</feature>
<proteinExistence type="inferred from homology"/>